<proteinExistence type="predicted"/>
<dbReference type="InterPro" id="IPR007024">
    <property type="entry name" value="BLUF_domain"/>
</dbReference>
<sequence length="142" mass="15534">MLVRLLYASRSSQPHTTALLETILAQSHAHNPARGITGILCYSGDIFMQVLEGSRAEVSALYNSIAKDPRHHDVELLLLEEISQRRFASWTMGQVNLAKANPSLLLRHSEKPELNPFALGGASSLALLEELIATAAIVGRQH</sequence>
<dbReference type="InterPro" id="IPR036046">
    <property type="entry name" value="Acylphosphatase-like_dom_sf"/>
</dbReference>
<dbReference type="SMART" id="SM01034">
    <property type="entry name" value="BLUF"/>
    <property type="match status" value="1"/>
</dbReference>
<gene>
    <name evidence="2" type="ORF">PQU95_11495</name>
</gene>
<dbReference type="Proteomes" id="UP001219956">
    <property type="component" value="Unassembled WGS sequence"/>
</dbReference>
<name>A0ABT5IZ36_9NEIS</name>
<dbReference type="Pfam" id="PF04940">
    <property type="entry name" value="BLUF"/>
    <property type="match status" value="1"/>
</dbReference>
<dbReference type="RefSeq" id="WP_272752144.1">
    <property type="nucleotide sequence ID" value="NZ_JAQQLF010000013.1"/>
</dbReference>
<accession>A0ABT5IZ36</accession>
<dbReference type="SUPFAM" id="SSF54975">
    <property type="entry name" value="Acylphosphatase/BLUF domain-like"/>
    <property type="match status" value="1"/>
</dbReference>
<keyword evidence="3" id="KW-1185">Reference proteome</keyword>
<evidence type="ECO:0000259" key="1">
    <source>
        <dbReference type="PROSITE" id="PS50925"/>
    </source>
</evidence>
<reference evidence="2 3" key="1">
    <citation type="submission" date="2023-01" db="EMBL/GenBank/DDBJ databases">
        <title>Novel species of the genus Vogesella isolated from rivers.</title>
        <authorList>
            <person name="Lu H."/>
        </authorList>
    </citation>
    <scope>NUCLEOTIDE SEQUENCE [LARGE SCALE GENOMIC DNA]</scope>
    <source>
        <strain evidence="2 3">DC21W</strain>
    </source>
</reference>
<comment type="caution">
    <text evidence="2">The sequence shown here is derived from an EMBL/GenBank/DDBJ whole genome shotgun (WGS) entry which is preliminary data.</text>
</comment>
<organism evidence="2 3">
    <name type="scientific">Vogesella aquatica</name>
    <dbReference type="NCBI Taxonomy" id="2984206"/>
    <lineage>
        <taxon>Bacteria</taxon>
        <taxon>Pseudomonadati</taxon>
        <taxon>Pseudomonadota</taxon>
        <taxon>Betaproteobacteria</taxon>
        <taxon>Neisseriales</taxon>
        <taxon>Chromobacteriaceae</taxon>
        <taxon>Vogesella</taxon>
    </lineage>
</organism>
<evidence type="ECO:0000313" key="3">
    <source>
        <dbReference type="Proteomes" id="UP001219956"/>
    </source>
</evidence>
<evidence type="ECO:0000313" key="2">
    <source>
        <dbReference type="EMBL" id="MDC7717835.1"/>
    </source>
</evidence>
<feature type="domain" description="BLUF" evidence="1">
    <location>
        <begin position="2"/>
        <end position="93"/>
    </location>
</feature>
<dbReference type="EMBL" id="JAQQLF010000013">
    <property type="protein sequence ID" value="MDC7717835.1"/>
    <property type="molecule type" value="Genomic_DNA"/>
</dbReference>
<dbReference type="PROSITE" id="PS50925">
    <property type="entry name" value="BLUF"/>
    <property type="match status" value="1"/>
</dbReference>
<dbReference type="Gene3D" id="3.30.70.100">
    <property type="match status" value="1"/>
</dbReference>
<protein>
    <submittedName>
        <fullName evidence="2">BLUF domain-containing protein</fullName>
    </submittedName>
</protein>